<reference evidence="2 3" key="1">
    <citation type="submission" date="2019-03" db="EMBL/GenBank/DDBJ databases">
        <title>Arthrobacter sp. nov., an bacterium isolated from biocrust in Mu Us Desert.</title>
        <authorList>
            <person name="Lixiong L."/>
        </authorList>
    </citation>
    <scope>NUCLEOTIDE SEQUENCE [LARGE SCALE GENOMIC DNA]</scope>
    <source>
        <strain evidence="2 3">SLN-3</strain>
    </source>
</reference>
<accession>A0A4R5U231</accession>
<protein>
    <submittedName>
        <fullName evidence="2">Uncharacterized protein</fullName>
    </submittedName>
</protein>
<evidence type="ECO:0000256" key="1">
    <source>
        <dbReference type="SAM" id="MobiDB-lite"/>
    </source>
</evidence>
<evidence type="ECO:0000313" key="2">
    <source>
        <dbReference type="EMBL" id="TDK27677.1"/>
    </source>
</evidence>
<feature type="region of interest" description="Disordered" evidence="1">
    <location>
        <begin position="1"/>
        <end position="20"/>
    </location>
</feature>
<feature type="compositionally biased region" description="Basic and acidic residues" evidence="1">
    <location>
        <begin position="86"/>
        <end position="101"/>
    </location>
</feature>
<dbReference type="OrthoDB" id="4945672at2"/>
<keyword evidence="3" id="KW-1185">Reference proteome</keyword>
<gene>
    <name evidence="2" type="ORF">E2F48_00605</name>
</gene>
<dbReference type="AlphaFoldDB" id="A0A4R5U231"/>
<dbReference type="EMBL" id="SMTK01000001">
    <property type="protein sequence ID" value="TDK27677.1"/>
    <property type="molecule type" value="Genomic_DNA"/>
</dbReference>
<organism evidence="2 3">
    <name type="scientific">Arthrobacter crusticola</name>
    <dbReference type="NCBI Taxonomy" id="2547960"/>
    <lineage>
        <taxon>Bacteria</taxon>
        <taxon>Bacillati</taxon>
        <taxon>Actinomycetota</taxon>
        <taxon>Actinomycetes</taxon>
        <taxon>Micrococcales</taxon>
        <taxon>Micrococcaceae</taxon>
        <taxon>Arthrobacter</taxon>
    </lineage>
</organism>
<evidence type="ECO:0000313" key="3">
    <source>
        <dbReference type="Proteomes" id="UP000295411"/>
    </source>
</evidence>
<proteinExistence type="predicted"/>
<feature type="region of interest" description="Disordered" evidence="1">
    <location>
        <begin position="79"/>
        <end position="101"/>
    </location>
</feature>
<name>A0A4R5U231_9MICC</name>
<comment type="caution">
    <text evidence="2">The sequence shown here is derived from an EMBL/GenBank/DDBJ whole genome shotgun (WGS) entry which is preliminary data.</text>
</comment>
<dbReference type="Proteomes" id="UP000295411">
    <property type="component" value="Unassembled WGS sequence"/>
</dbReference>
<sequence length="101" mass="11557">MSASHSSWHGIPPPADRFTPSVQLEQPAEGVHWTREKAPPLWADLAYENKSKQTVKGIAMAWTKELVWMQWIEHSKPRHAGVEAGACRRREIPQRNLHRDG</sequence>
<dbReference type="RefSeq" id="WP_133402108.1">
    <property type="nucleotide sequence ID" value="NZ_SMTK01000001.1"/>
</dbReference>